<dbReference type="EMBL" id="MGGR01000027">
    <property type="protein sequence ID" value="OGM32888.1"/>
    <property type="molecule type" value="Genomic_DNA"/>
</dbReference>
<reference evidence="3 4" key="1">
    <citation type="journal article" date="2016" name="Nat. Commun.">
        <title>Thousands of microbial genomes shed light on interconnected biogeochemical processes in an aquifer system.</title>
        <authorList>
            <person name="Anantharaman K."/>
            <person name="Brown C.T."/>
            <person name="Hug L.A."/>
            <person name="Sharon I."/>
            <person name="Castelle C.J."/>
            <person name="Probst A.J."/>
            <person name="Thomas B.C."/>
            <person name="Singh A."/>
            <person name="Wilkins M.J."/>
            <person name="Karaoz U."/>
            <person name="Brodie E.L."/>
            <person name="Williams K.H."/>
            <person name="Hubbard S.S."/>
            <person name="Banfield J.F."/>
        </authorList>
    </citation>
    <scope>NUCLEOTIDE SEQUENCE [LARGE SCALE GENOMIC DNA]</scope>
</reference>
<dbReference type="AlphaFoldDB" id="A0A1F7Z1P3"/>
<comment type="caution">
    <text evidence="3">The sequence shown here is derived from an EMBL/GenBank/DDBJ whole genome shotgun (WGS) entry which is preliminary data.</text>
</comment>
<evidence type="ECO:0000259" key="2">
    <source>
        <dbReference type="Pfam" id="PF01370"/>
    </source>
</evidence>
<dbReference type="STRING" id="1802505.A3D01_04915"/>
<evidence type="ECO:0000256" key="1">
    <source>
        <dbReference type="ARBA" id="ARBA00007637"/>
    </source>
</evidence>
<dbReference type="InterPro" id="IPR036291">
    <property type="entry name" value="NAD(P)-bd_dom_sf"/>
</dbReference>
<feature type="domain" description="NAD-dependent epimerase/dehydratase" evidence="2">
    <location>
        <begin position="6"/>
        <end position="238"/>
    </location>
</feature>
<dbReference type="PANTHER" id="PTHR43000">
    <property type="entry name" value="DTDP-D-GLUCOSE 4,6-DEHYDRATASE-RELATED"/>
    <property type="match status" value="1"/>
</dbReference>
<name>A0A1F7Z1P3_9BACT</name>
<proteinExistence type="inferred from homology"/>
<protein>
    <recommendedName>
        <fullName evidence="2">NAD-dependent epimerase/dehydratase domain-containing protein</fullName>
    </recommendedName>
</protein>
<dbReference type="InterPro" id="IPR001509">
    <property type="entry name" value="Epimerase_deHydtase"/>
</dbReference>
<gene>
    <name evidence="3" type="ORF">A3D01_04915</name>
</gene>
<evidence type="ECO:0000313" key="3">
    <source>
        <dbReference type="EMBL" id="OGM32888.1"/>
    </source>
</evidence>
<sequence>MKKRKILITGAAGFVGRNFVTRCRRELSYFDTLLLIYKKGDKKEEKIEALFRKWDFKLKKVDLINSKDLTKLNFNPDIVIHLAASTDTSQKNHQTNDIGTKNLIESFKKFGPEAHFIYTSTTAIYAGRGNCKEPIDDYTSPQPSNEYGRTKLKAEKYLEEEAKKKKFRLTILRLSTVYGKNTRENGLFSILKKAIKSGGIISRLNWPGLTSLVHVDEVSDALWKIAQSPPPPGKPEIFIVLSDSLTMSGISKFMHKEMGVKYKEFRLSRMVWELASYTRVLNSGVERLLPYSFYNIFWRFSLISDHALWCESYTLKKRLQDWEPRKFSEGVKDVVA</sequence>
<dbReference type="Gene3D" id="3.40.50.720">
    <property type="entry name" value="NAD(P)-binding Rossmann-like Domain"/>
    <property type="match status" value="1"/>
</dbReference>
<accession>A0A1F7Z1P3</accession>
<evidence type="ECO:0000313" key="4">
    <source>
        <dbReference type="Proteomes" id="UP000177169"/>
    </source>
</evidence>
<dbReference type="CDD" id="cd08946">
    <property type="entry name" value="SDR_e"/>
    <property type="match status" value="1"/>
</dbReference>
<dbReference type="SUPFAM" id="SSF51735">
    <property type="entry name" value="NAD(P)-binding Rossmann-fold domains"/>
    <property type="match status" value="1"/>
</dbReference>
<comment type="similarity">
    <text evidence="1">Belongs to the NAD(P)-dependent epimerase/dehydratase family.</text>
</comment>
<dbReference type="Pfam" id="PF01370">
    <property type="entry name" value="Epimerase"/>
    <property type="match status" value="1"/>
</dbReference>
<organism evidence="3 4">
    <name type="scientific">Candidatus Woesebacteria bacterium RIFCSPHIGHO2_02_FULL_39_13</name>
    <dbReference type="NCBI Taxonomy" id="1802505"/>
    <lineage>
        <taxon>Bacteria</taxon>
        <taxon>Candidatus Woeseibacteriota</taxon>
    </lineage>
</organism>
<dbReference type="Proteomes" id="UP000177169">
    <property type="component" value="Unassembled WGS sequence"/>
</dbReference>